<sequence length="29" mass="3256">MKKFIEVIKVIVLVIFAGCNEESFELAQG</sequence>
<name>A0A645BBV1_9ZZZZ</name>
<dbReference type="AlphaFoldDB" id="A0A645BBV1"/>
<gene>
    <name evidence="1" type="ORF">SDC9_109803</name>
</gene>
<comment type="caution">
    <text evidence="1">The sequence shown here is derived from an EMBL/GenBank/DDBJ whole genome shotgun (WGS) entry which is preliminary data.</text>
</comment>
<protein>
    <submittedName>
        <fullName evidence="1">Uncharacterized protein</fullName>
    </submittedName>
</protein>
<accession>A0A645BBV1</accession>
<proteinExistence type="predicted"/>
<reference evidence="1" key="1">
    <citation type="submission" date="2019-08" db="EMBL/GenBank/DDBJ databases">
        <authorList>
            <person name="Kucharzyk K."/>
            <person name="Murdoch R.W."/>
            <person name="Higgins S."/>
            <person name="Loffler F."/>
        </authorList>
    </citation>
    <scope>NUCLEOTIDE SEQUENCE</scope>
</reference>
<evidence type="ECO:0000313" key="1">
    <source>
        <dbReference type="EMBL" id="MPM62925.1"/>
    </source>
</evidence>
<organism evidence="1">
    <name type="scientific">bioreactor metagenome</name>
    <dbReference type="NCBI Taxonomy" id="1076179"/>
    <lineage>
        <taxon>unclassified sequences</taxon>
        <taxon>metagenomes</taxon>
        <taxon>ecological metagenomes</taxon>
    </lineage>
</organism>
<dbReference type="EMBL" id="VSSQ01019123">
    <property type="protein sequence ID" value="MPM62925.1"/>
    <property type="molecule type" value="Genomic_DNA"/>
</dbReference>